<dbReference type="Proteomes" id="UP000738349">
    <property type="component" value="Unassembled WGS sequence"/>
</dbReference>
<reference evidence="1" key="1">
    <citation type="journal article" date="2021" name="Nat. Commun.">
        <title>Genetic determinants of endophytism in the Arabidopsis root mycobiome.</title>
        <authorList>
            <person name="Mesny F."/>
            <person name="Miyauchi S."/>
            <person name="Thiergart T."/>
            <person name="Pickel B."/>
            <person name="Atanasova L."/>
            <person name="Karlsson M."/>
            <person name="Huettel B."/>
            <person name="Barry K.W."/>
            <person name="Haridas S."/>
            <person name="Chen C."/>
            <person name="Bauer D."/>
            <person name="Andreopoulos W."/>
            <person name="Pangilinan J."/>
            <person name="LaButti K."/>
            <person name="Riley R."/>
            <person name="Lipzen A."/>
            <person name="Clum A."/>
            <person name="Drula E."/>
            <person name="Henrissat B."/>
            <person name="Kohler A."/>
            <person name="Grigoriev I.V."/>
            <person name="Martin F.M."/>
            <person name="Hacquard S."/>
        </authorList>
    </citation>
    <scope>NUCLEOTIDE SEQUENCE</scope>
    <source>
        <strain evidence="1">MPI-CAGE-AT-0147</strain>
    </source>
</reference>
<accession>A0A9P9D333</accession>
<name>A0A9P9D333_9HYPO</name>
<comment type="caution">
    <text evidence="1">The sequence shown here is derived from an EMBL/GenBank/DDBJ whole genome shotgun (WGS) entry which is preliminary data.</text>
</comment>
<dbReference type="EMBL" id="JAGMUV010000040">
    <property type="protein sequence ID" value="KAH7111524.1"/>
    <property type="molecule type" value="Genomic_DNA"/>
</dbReference>
<proteinExistence type="predicted"/>
<sequence>DHPLKTGQHYDSIVISALAVMGLDANGGWVTAANYTPVLSAIIKGTRYLVLYQSMLERHDQITRLQQTMGRRRAKEKADGLFRIIRGKVWRFMTRMPDQKEADPTPMNWIINTRTYGMKIRFTTPGDEKIDWVGDEIKCGKVKISMGKISDIMHNAVAEARRTLAKADGEDEPSIDDVLPRIPWSRIEDRHGESTLGYSFLQDEANR</sequence>
<dbReference type="OrthoDB" id="5026756at2759"/>
<gene>
    <name evidence="1" type="ORF">EDB81DRAFT_619873</name>
</gene>
<evidence type="ECO:0000313" key="2">
    <source>
        <dbReference type="Proteomes" id="UP000738349"/>
    </source>
</evidence>
<evidence type="ECO:0000313" key="1">
    <source>
        <dbReference type="EMBL" id="KAH7111524.1"/>
    </source>
</evidence>
<protein>
    <submittedName>
        <fullName evidence="1">Uncharacterized protein</fullName>
    </submittedName>
</protein>
<feature type="non-terminal residue" evidence="1">
    <location>
        <position position="207"/>
    </location>
</feature>
<keyword evidence="2" id="KW-1185">Reference proteome</keyword>
<organism evidence="1 2">
    <name type="scientific">Dactylonectria macrodidyma</name>
    <dbReference type="NCBI Taxonomy" id="307937"/>
    <lineage>
        <taxon>Eukaryota</taxon>
        <taxon>Fungi</taxon>
        <taxon>Dikarya</taxon>
        <taxon>Ascomycota</taxon>
        <taxon>Pezizomycotina</taxon>
        <taxon>Sordariomycetes</taxon>
        <taxon>Hypocreomycetidae</taxon>
        <taxon>Hypocreales</taxon>
        <taxon>Nectriaceae</taxon>
        <taxon>Dactylonectria</taxon>
    </lineage>
</organism>
<feature type="non-terminal residue" evidence="1">
    <location>
        <position position="1"/>
    </location>
</feature>
<dbReference type="AlphaFoldDB" id="A0A9P9D333"/>